<comment type="caution">
    <text evidence="2">The sequence shown here is derived from an EMBL/GenBank/DDBJ whole genome shotgun (WGS) entry which is preliminary data.</text>
</comment>
<evidence type="ECO:0000313" key="2">
    <source>
        <dbReference type="EMBL" id="EKC68997.1"/>
    </source>
</evidence>
<dbReference type="AlphaFoldDB" id="K1T791"/>
<feature type="non-terminal residue" evidence="2">
    <location>
        <position position="113"/>
    </location>
</feature>
<dbReference type="EMBL" id="AJWY01005671">
    <property type="protein sequence ID" value="EKC68997.1"/>
    <property type="molecule type" value="Genomic_DNA"/>
</dbReference>
<dbReference type="InterPro" id="IPR007345">
    <property type="entry name" value="Polysacch_pyruvyl_Trfase"/>
</dbReference>
<proteinExistence type="predicted"/>
<reference evidence="2" key="1">
    <citation type="journal article" date="2013" name="Environ. Microbiol.">
        <title>Microbiota from the distal guts of lean and obese adolescents exhibit partial functional redundancy besides clear differences in community structure.</title>
        <authorList>
            <person name="Ferrer M."/>
            <person name="Ruiz A."/>
            <person name="Lanza F."/>
            <person name="Haange S.B."/>
            <person name="Oberbach A."/>
            <person name="Till H."/>
            <person name="Bargiela R."/>
            <person name="Campoy C."/>
            <person name="Segura M.T."/>
            <person name="Richter M."/>
            <person name="von Bergen M."/>
            <person name="Seifert J."/>
            <person name="Suarez A."/>
        </authorList>
    </citation>
    <scope>NUCLEOTIDE SEQUENCE</scope>
</reference>
<sequence length="113" mass="12767">MENILGKKLDVPTGDGGLLAERWLGFYPEKKYLVGIIPHFKEQDHPVVKKLLDNYDNSTLIDLKENPKKVVEKIGECEYIISSSLHGMIVADSFHIPNMHITLTNNMFGDGNK</sequence>
<organism evidence="2">
    <name type="scientific">human gut metagenome</name>
    <dbReference type="NCBI Taxonomy" id="408170"/>
    <lineage>
        <taxon>unclassified sequences</taxon>
        <taxon>metagenomes</taxon>
        <taxon>organismal metagenomes</taxon>
    </lineage>
</organism>
<name>K1T791_9ZZZZ</name>
<dbReference type="Pfam" id="PF04230">
    <property type="entry name" value="PS_pyruv_trans"/>
    <property type="match status" value="1"/>
</dbReference>
<evidence type="ECO:0000259" key="1">
    <source>
        <dbReference type="Pfam" id="PF04230"/>
    </source>
</evidence>
<feature type="domain" description="Polysaccharide pyruvyl transferase" evidence="1">
    <location>
        <begin position="27"/>
        <end position="102"/>
    </location>
</feature>
<gene>
    <name evidence="2" type="ORF">LEA_08517</name>
</gene>
<accession>K1T791</accession>
<protein>
    <submittedName>
        <fullName evidence="2">ExoV domain-containing protein</fullName>
    </submittedName>
</protein>